<dbReference type="Gene3D" id="2.80.10.50">
    <property type="match status" value="1"/>
</dbReference>
<accession>A0A8H7HYD1</accession>
<feature type="non-terminal residue" evidence="1">
    <location>
        <position position="1"/>
    </location>
</feature>
<dbReference type="EMBL" id="JACYCD010000045">
    <property type="protein sequence ID" value="KAF8711702.1"/>
    <property type="molecule type" value="Genomic_DNA"/>
</dbReference>
<name>A0A8H7HYD1_9AGAM</name>
<dbReference type="AlphaFoldDB" id="A0A8H7HYD1"/>
<dbReference type="InterPro" id="IPR035992">
    <property type="entry name" value="Ricin_B-like_lectins"/>
</dbReference>
<proteinExistence type="predicted"/>
<sequence>MITGNEPPPYETNFMSEKTTPSGFPSGYFTITNCENGRLLDVATSSTADGTPIVLWTQKENSMVMPMRSPLADNQVTSDIQHHTGALCSKSSGHAVDIQDGHLVLRHRKPFILPFPNSESHPLPRITYVPSSKLIRATFACDPNYPTPDARDPTNAWRSRDYILSAIPLRKPPSFLENTMAMMSTIGASLSKPQALISGPSVAPIATAFGHDDTSASDFALRDDEVMEEERVGGEDDTDDSTELGRPVRVLEVPIGWFEKGASKLTLAALRRRQWEVLPIHSHKRKTGESA</sequence>
<reference evidence="1" key="1">
    <citation type="submission" date="2020-09" db="EMBL/GenBank/DDBJ databases">
        <title>Comparative genome analyses of four rice-infecting Rhizoctonia solani isolates reveal extensive enrichment of homogalacturonan modification genes.</title>
        <authorList>
            <person name="Lee D.-Y."/>
            <person name="Jeon J."/>
            <person name="Kim K.-T."/>
            <person name="Cheong K."/>
            <person name="Song H."/>
            <person name="Choi G."/>
            <person name="Ko J."/>
            <person name="Opiyo S.O."/>
            <person name="Zuo S."/>
            <person name="Madhav S."/>
            <person name="Lee Y.-H."/>
            <person name="Wang G.-L."/>
        </authorList>
    </citation>
    <scope>NUCLEOTIDE SEQUENCE</scope>
    <source>
        <strain evidence="1">AG1-IA WGL</strain>
    </source>
</reference>
<evidence type="ECO:0000313" key="2">
    <source>
        <dbReference type="Proteomes" id="UP000602905"/>
    </source>
</evidence>
<gene>
    <name evidence="1" type="ORF">RHS03_01415</name>
</gene>
<dbReference type="SUPFAM" id="SSF50370">
    <property type="entry name" value="Ricin B-like lectins"/>
    <property type="match status" value="1"/>
</dbReference>
<dbReference type="OrthoDB" id="9895617at2759"/>
<protein>
    <submittedName>
        <fullName evidence="1">Uncharacterized protein</fullName>
    </submittedName>
</protein>
<evidence type="ECO:0000313" key="1">
    <source>
        <dbReference type="EMBL" id="KAF8711702.1"/>
    </source>
</evidence>
<comment type="caution">
    <text evidence="1">The sequence shown here is derived from an EMBL/GenBank/DDBJ whole genome shotgun (WGS) entry which is preliminary data.</text>
</comment>
<organism evidence="1 2">
    <name type="scientific">Rhizoctonia solani</name>
    <dbReference type="NCBI Taxonomy" id="456999"/>
    <lineage>
        <taxon>Eukaryota</taxon>
        <taxon>Fungi</taxon>
        <taxon>Dikarya</taxon>
        <taxon>Basidiomycota</taxon>
        <taxon>Agaricomycotina</taxon>
        <taxon>Agaricomycetes</taxon>
        <taxon>Cantharellales</taxon>
        <taxon>Ceratobasidiaceae</taxon>
        <taxon>Rhizoctonia</taxon>
    </lineage>
</organism>
<dbReference type="Proteomes" id="UP000602905">
    <property type="component" value="Unassembled WGS sequence"/>
</dbReference>